<dbReference type="EMBL" id="CP042306">
    <property type="protein sequence ID" value="QDZ06804.1"/>
    <property type="molecule type" value="Genomic_DNA"/>
</dbReference>
<reference evidence="6 7" key="1">
    <citation type="submission" date="2019-07" db="EMBL/GenBank/DDBJ databases">
        <title>Full genome sequence of Sphingomonas sp. 4R-6-7(HKS19).</title>
        <authorList>
            <person name="Im W.-T."/>
        </authorList>
    </citation>
    <scope>NUCLEOTIDE SEQUENCE [LARGE SCALE GENOMIC DNA]</scope>
    <source>
        <strain evidence="6 7">HKS19</strain>
    </source>
</reference>
<evidence type="ECO:0000256" key="4">
    <source>
        <dbReference type="SAM" id="MobiDB-lite"/>
    </source>
</evidence>
<keyword evidence="1" id="KW-0228">DNA excision</keyword>
<dbReference type="SUPFAM" id="SSF46600">
    <property type="entry name" value="C-terminal UvrC-binding domain of UvrB"/>
    <property type="match status" value="1"/>
</dbReference>
<dbReference type="GO" id="GO:0004518">
    <property type="term" value="F:nuclease activity"/>
    <property type="evidence" value="ECO:0007669"/>
    <property type="project" value="UniProtKB-KW"/>
</dbReference>
<dbReference type="PROSITE" id="PS50151">
    <property type="entry name" value="UVR"/>
    <property type="match status" value="1"/>
</dbReference>
<name>A0A5B8LGM1_9SPHN</name>
<evidence type="ECO:0000313" key="6">
    <source>
        <dbReference type="EMBL" id="QDZ06804.1"/>
    </source>
</evidence>
<dbReference type="GO" id="GO:0009432">
    <property type="term" value="P:SOS response"/>
    <property type="evidence" value="ECO:0007669"/>
    <property type="project" value="UniProtKB-KW"/>
</dbReference>
<feature type="region of interest" description="Disordered" evidence="4">
    <location>
        <begin position="45"/>
        <end position="106"/>
    </location>
</feature>
<dbReference type="RefSeq" id="WP_146569888.1">
    <property type="nucleotide sequence ID" value="NZ_CP042306.1"/>
</dbReference>
<evidence type="ECO:0000256" key="2">
    <source>
        <dbReference type="ARBA" id="ARBA00022881"/>
    </source>
</evidence>
<dbReference type="AlphaFoldDB" id="A0A5B8LGM1"/>
<keyword evidence="2" id="KW-0234">DNA repair</keyword>
<evidence type="ECO:0000256" key="3">
    <source>
        <dbReference type="ARBA" id="ARBA00023236"/>
    </source>
</evidence>
<organism evidence="6 7">
    <name type="scientific">Sphingomonas panacisoli</name>
    <dbReference type="NCBI Taxonomy" id="1813879"/>
    <lineage>
        <taxon>Bacteria</taxon>
        <taxon>Pseudomonadati</taxon>
        <taxon>Pseudomonadota</taxon>
        <taxon>Alphaproteobacteria</taxon>
        <taxon>Sphingomonadales</taxon>
        <taxon>Sphingomonadaceae</taxon>
        <taxon>Sphingomonas</taxon>
    </lineage>
</organism>
<dbReference type="Proteomes" id="UP000315673">
    <property type="component" value="Chromosome"/>
</dbReference>
<sequence length="106" mass="11273">MSDLIAALMEEMAEAAAANDFERATDCRDRIALLRGGAEDNAIEDADLSGVRRPAPGAMGLGTSQPRIEPPIGWRPPPKPDPMTAGQKRRGKVGSACRKTRDTSNA</sequence>
<dbReference type="Gene3D" id="4.10.860.10">
    <property type="entry name" value="UVR domain"/>
    <property type="match status" value="1"/>
</dbReference>
<dbReference type="InterPro" id="IPR001943">
    <property type="entry name" value="UVR_dom"/>
</dbReference>
<keyword evidence="3" id="KW-0742">SOS response</keyword>
<evidence type="ECO:0000259" key="5">
    <source>
        <dbReference type="PROSITE" id="PS50151"/>
    </source>
</evidence>
<keyword evidence="3" id="KW-0227">DNA damage</keyword>
<feature type="domain" description="UVR" evidence="5">
    <location>
        <begin position="2"/>
        <end position="37"/>
    </location>
</feature>
<dbReference type="Pfam" id="PF02151">
    <property type="entry name" value="UVR"/>
    <property type="match status" value="1"/>
</dbReference>
<dbReference type="KEGG" id="spai:FPZ24_04360"/>
<gene>
    <name evidence="6" type="ORF">FPZ24_04360</name>
</gene>
<proteinExistence type="predicted"/>
<keyword evidence="7" id="KW-1185">Reference proteome</keyword>
<protein>
    <submittedName>
        <fullName evidence="6">Excinuclease ABC subunit B</fullName>
    </submittedName>
</protein>
<dbReference type="InterPro" id="IPR036876">
    <property type="entry name" value="UVR_dom_sf"/>
</dbReference>
<keyword evidence="2" id="KW-0267">Excision nuclease</keyword>
<evidence type="ECO:0000313" key="7">
    <source>
        <dbReference type="Proteomes" id="UP000315673"/>
    </source>
</evidence>
<dbReference type="GO" id="GO:0006281">
    <property type="term" value="P:DNA repair"/>
    <property type="evidence" value="ECO:0007669"/>
    <property type="project" value="UniProtKB-KW"/>
</dbReference>
<accession>A0A5B8LGM1</accession>
<dbReference type="OrthoDB" id="7950773at2"/>
<evidence type="ECO:0000256" key="1">
    <source>
        <dbReference type="ARBA" id="ARBA00022769"/>
    </source>
</evidence>